<proteinExistence type="predicted"/>
<dbReference type="OrthoDB" id="7450909at2"/>
<dbReference type="KEGG" id="sphk:SKP52_05145"/>
<dbReference type="RefSeq" id="WP_052207848.1">
    <property type="nucleotide sequence ID" value="NZ_CP009122.1"/>
</dbReference>
<gene>
    <name evidence="2" type="ORF">SKP52_05145</name>
</gene>
<dbReference type="AlphaFoldDB" id="A0A0A7PCW3"/>
<keyword evidence="1" id="KW-0812">Transmembrane</keyword>
<dbReference type="HOGENOM" id="CLU_135628_2_0_5"/>
<sequence>MCLPAARPRLADLTGILLSFTCLIHCLALPLLLLLAPALSRWIALPEGVHAAILLLALPAAAIAMRDGWRRHRRIMPAMLAVAGLGLLALGLSAHEGWIATGDPEAADRLLTSVGALTLAAAHLVNWRWRHRGGGHRLAA</sequence>
<dbReference type="STRING" id="1515612.SKP52_05145"/>
<evidence type="ECO:0000256" key="1">
    <source>
        <dbReference type="SAM" id="Phobius"/>
    </source>
</evidence>
<feature type="transmembrane region" description="Helical" evidence="1">
    <location>
        <begin position="106"/>
        <end position="127"/>
    </location>
</feature>
<keyword evidence="1" id="KW-0472">Membrane</keyword>
<accession>A0A0A7PCW3</accession>
<reference evidence="2 3" key="1">
    <citation type="journal article" date="2015" name="Int. J. Syst. Evol. Microbiol.">
        <title>Description of Sphingopyxis fribergensis sp. nov. - a soil bacterium with the ability to degrade styrene and phenylacetic acid.</title>
        <authorList>
            <person name="Oelschlagel M."/>
            <person name="Ruckert C."/>
            <person name="Kalinowski J."/>
            <person name="Schmidt G."/>
            <person name="Schlomann M."/>
            <person name="Tischler D."/>
        </authorList>
    </citation>
    <scope>NUCLEOTIDE SEQUENCE [LARGE SCALE GENOMIC DNA]</scope>
    <source>
        <strain evidence="2 3">Kp5.2</strain>
    </source>
</reference>
<feature type="transmembrane region" description="Helical" evidence="1">
    <location>
        <begin position="75"/>
        <end position="94"/>
    </location>
</feature>
<evidence type="ECO:0000313" key="3">
    <source>
        <dbReference type="Proteomes" id="UP000030907"/>
    </source>
</evidence>
<feature type="transmembrane region" description="Helical" evidence="1">
    <location>
        <begin position="42"/>
        <end position="63"/>
    </location>
</feature>
<name>A0A0A7PCW3_9SPHN</name>
<dbReference type="GO" id="GO:0015097">
    <property type="term" value="F:mercury ion transmembrane transporter activity"/>
    <property type="evidence" value="ECO:0007669"/>
    <property type="project" value="InterPro"/>
</dbReference>
<dbReference type="EMBL" id="CP009122">
    <property type="protein sequence ID" value="AJA07956.1"/>
    <property type="molecule type" value="Genomic_DNA"/>
</dbReference>
<protein>
    <submittedName>
        <fullName evidence="2">Putative membrane protein</fullName>
    </submittedName>
</protein>
<dbReference type="Pfam" id="PF03203">
    <property type="entry name" value="MerC"/>
    <property type="match status" value="1"/>
</dbReference>
<feature type="transmembrane region" description="Helical" evidence="1">
    <location>
        <begin position="12"/>
        <end position="36"/>
    </location>
</feature>
<keyword evidence="1" id="KW-1133">Transmembrane helix</keyword>
<dbReference type="InterPro" id="IPR004891">
    <property type="entry name" value="Mercury-R_MerC"/>
</dbReference>
<organism evidence="2 3">
    <name type="scientific">Sphingopyxis fribergensis</name>
    <dbReference type="NCBI Taxonomy" id="1515612"/>
    <lineage>
        <taxon>Bacteria</taxon>
        <taxon>Pseudomonadati</taxon>
        <taxon>Pseudomonadota</taxon>
        <taxon>Alphaproteobacteria</taxon>
        <taxon>Sphingomonadales</taxon>
        <taxon>Sphingomonadaceae</taxon>
        <taxon>Sphingopyxis</taxon>
    </lineage>
</organism>
<evidence type="ECO:0000313" key="2">
    <source>
        <dbReference type="EMBL" id="AJA07956.1"/>
    </source>
</evidence>
<keyword evidence="3" id="KW-1185">Reference proteome</keyword>
<dbReference type="GO" id="GO:0016020">
    <property type="term" value="C:membrane"/>
    <property type="evidence" value="ECO:0007669"/>
    <property type="project" value="InterPro"/>
</dbReference>
<dbReference type="Proteomes" id="UP000030907">
    <property type="component" value="Chromosome"/>
</dbReference>